<proteinExistence type="predicted"/>
<evidence type="ECO:0000313" key="6">
    <source>
        <dbReference type="Proteomes" id="UP001161438"/>
    </source>
</evidence>
<dbReference type="InterPro" id="IPR028942">
    <property type="entry name" value="WHIM1_dom"/>
</dbReference>
<feature type="region of interest" description="Disordered" evidence="3">
    <location>
        <begin position="653"/>
        <end position="695"/>
    </location>
</feature>
<evidence type="ECO:0000313" key="5">
    <source>
        <dbReference type="EMBL" id="CAI4039292.1"/>
    </source>
</evidence>
<evidence type="ECO:0000256" key="1">
    <source>
        <dbReference type="ARBA" id="ARBA00004123"/>
    </source>
</evidence>
<feature type="compositionally biased region" description="Polar residues" evidence="3">
    <location>
        <begin position="34"/>
        <end position="50"/>
    </location>
</feature>
<feature type="compositionally biased region" description="Polar residues" evidence="3">
    <location>
        <begin position="1"/>
        <end position="23"/>
    </location>
</feature>
<sequence>MDSPSNSIQNLQQEAQGSSSTQFVGHDQDRPPAANSSQTEQNNNVSQSADNLRRSRRVPKPRTSIYDEYEEELKERANKPKKKRPLPTKKKPSSTPNAKSNHKVEKKKVTTVAKDGKPTSKANDKKVVPKPKPAHEQVEPTLVPSNWTSAIPLLTSDFKNQYSVISRLKNPNMKPVPYAGDIIKLMAFINKFSSFFHPDLQNLSFQDFEVGLDLYPGDPKGNAAGIAKGPDDTSLLLYPDFMAIKDIVHCQDKMNLLFLALLDLTFTENFDSKSAKKNGPLTTWENLKSSSKKIFSSSIYRLRLVAHEWGYPQEWRQKLPSDQDISKPRTALFDQDEQLPVVDPSHPEILTPNIYTWNTNEPLPLESDPLQNREMDKNGILALKPMDRVILLRVLVDWCASHSPAIHNEIYKLSHGKKDPVFGIHTQQVPRYAIEGVENTMNQFKKLCSLVQSRYEIRSKKKHFIKQLREGRKPDLSRKLEILKEVKTDLKNTAKSEKDELLFSLYDKWVPLFEGELPDQPLANPFSERLYKLRLQEFFLGRVPHVGDFYMPRLHSYGESLEMSTFTDLRSLQALLSKFKNNEYNAFTLFENDGQSMSAQFKLFYHDTPSLAHDVAQGKNTSGKVYWYELCHDSTTLLEFLNFLDYKIAKPQDEKKEGNEKEKETSNDEAQTLEQRPAVTTDSNPSINTNPLPKDAKYNTARKKLQILKEFLSDYYFILRQLEQVKVQFADMKPGKRQLRRIQRETVNYNTEYDSEEYVDDEEEDEEIDVYDEDDDDDDEKNSSSNDGRAKRQRT</sequence>
<reference evidence="5" key="1">
    <citation type="submission" date="2022-10" db="EMBL/GenBank/DDBJ databases">
        <authorList>
            <person name="Byrne P K."/>
        </authorList>
    </citation>
    <scope>NUCLEOTIDE SEQUENCE</scope>
    <source>
        <strain evidence="5">IFO1815</strain>
    </source>
</reference>
<feature type="domain" description="WHIM1" evidence="4">
    <location>
        <begin position="366"/>
        <end position="411"/>
    </location>
</feature>
<dbReference type="EMBL" id="OX365763">
    <property type="protein sequence ID" value="CAI4039292.1"/>
    <property type="molecule type" value="Genomic_DNA"/>
</dbReference>
<feature type="compositionally biased region" description="Basic and acidic residues" evidence="3">
    <location>
        <begin position="114"/>
        <end position="137"/>
    </location>
</feature>
<dbReference type="RefSeq" id="XP_056082407.1">
    <property type="nucleotide sequence ID" value="XM_056222747.1"/>
</dbReference>
<feature type="compositionally biased region" description="Polar residues" evidence="3">
    <location>
        <begin position="668"/>
        <end position="691"/>
    </location>
</feature>
<accession>A0AA35J180</accession>
<gene>
    <name evidence="5" type="primary">SMKI07G2750</name>
    <name evidence="5" type="ORF">SMKI_07G2750</name>
</gene>
<keyword evidence="6" id="KW-1185">Reference proteome</keyword>
<comment type="subcellular location">
    <subcellularLocation>
        <location evidence="1">Nucleus</location>
    </subcellularLocation>
</comment>
<feature type="compositionally biased region" description="Acidic residues" evidence="3">
    <location>
        <begin position="753"/>
        <end position="780"/>
    </location>
</feature>
<feature type="compositionally biased region" description="Basic residues" evidence="3">
    <location>
        <begin position="79"/>
        <end position="92"/>
    </location>
</feature>
<feature type="region of interest" description="Disordered" evidence="3">
    <location>
        <begin position="750"/>
        <end position="795"/>
    </location>
</feature>
<evidence type="ECO:0000256" key="2">
    <source>
        <dbReference type="ARBA" id="ARBA00023242"/>
    </source>
</evidence>
<dbReference type="Proteomes" id="UP001161438">
    <property type="component" value="Chromosome 7"/>
</dbReference>
<dbReference type="GeneID" id="80918503"/>
<evidence type="ECO:0000256" key="3">
    <source>
        <dbReference type="SAM" id="MobiDB-lite"/>
    </source>
</evidence>
<name>A0AA35J180_SACMI</name>
<protein>
    <recommendedName>
        <fullName evidence="4">WHIM1 domain-containing protein</fullName>
    </recommendedName>
</protein>
<dbReference type="AlphaFoldDB" id="A0AA35J180"/>
<organism evidence="5 6">
    <name type="scientific">Saccharomyces mikatae IFO 1815</name>
    <dbReference type="NCBI Taxonomy" id="226126"/>
    <lineage>
        <taxon>Eukaryota</taxon>
        <taxon>Fungi</taxon>
        <taxon>Dikarya</taxon>
        <taxon>Ascomycota</taxon>
        <taxon>Saccharomycotina</taxon>
        <taxon>Saccharomycetes</taxon>
        <taxon>Saccharomycetales</taxon>
        <taxon>Saccharomycetaceae</taxon>
        <taxon>Saccharomyces</taxon>
    </lineage>
</organism>
<keyword evidence="2" id="KW-0539">Nucleus</keyword>
<dbReference type="Pfam" id="PF15612">
    <property type="entry name" value="WHIM1"/>
    <property type="match status" value="1"/>
</dbReference>
<feature type="region of interest" description="Disordered" evidence="3">
    <location>
        <begin position="1"/>
        <end position="137"/>
    </location>
</feature>
<evidence type="ECO:0000259" key="4">
    <source>
        <dbReference type="Pfam" id="PF15612"/>
    </source>
</evidence>
<feature type="compositionally biased region" description="Basic and acidic residues" evidence="3">
    <location>
        <begin position="653"/>
        <end position="666"/>
    </location>
</feature>
<dbReference type="GO" id="GO:0005634">
    <property type="term" value="C:nucleus"/>
    <property type="evidence" value="ECO:0007669"/>
    <property type="project" value="UniProtKB-SubCell"/>
</dbReference>